<reference evidence="2" key="1">
    <citation type="submission" date="2014-11" db="EMBL/GenBank/DDBJ databases">
        <authorList>
            <person name="Amaro Gonzalez C."/>
        </authorList>
    </citation>
    <scope>NUCLEOTIDE SEQUENCE</scope>
</reference>
<keyword evidence="1" id="KW-0812">Transmembrane</keyword>
<reference evidence="2" key="2">
    <citation type="journal article" date="2015" name="Fish Shellfish Immunol.">
        <title>Early steps in the European eel (Anguilla anguilla)-Vibrio vulnificus interaction in the gills: Role of the RtxA13 toxin.</title>
        <authorList>
            <person name="Callol A."/>
            <person name="Pajuelo D."/>
            <person name="Ebbesson L."/>
            <person name="Teles M."/>
            <person name="MacKenzie S."/>
            <person name="Amaro C."/>
        </authorList>
    </citation>
    <scope>NUCLEOTIDE SEQUENCE</scope>
</reference>
<dbReference type="EMBL" id="GBXM01012669">
    <property type="protein sequence ID" value="JAH95908.1"/>
    <property type="molecule type" value="Transcribed_RNA"/>
</dbReference>
<accession>A0A0E9X2L5</accession>
<organism evidence="2">
    <name type="scientific">Anguilla anguilla</name>
    <name type="common">European freshwater eel</name>
    <name type="synonym">Muraena anguilla</name>
    <dbReference type="NCBI Taxonomy" id="7936"/>
    <lineage>
        <taxon>Eukaryota</taxon>
        <taxon>Metazoa</taxon>
        <taxon>Chordata</taxon>
        <taxon>Craniata</taxon>
        <taxon>Vertebrata</taxon>
        <taxon>Euteleostomi</taxon>
        <taxon>Actinopterygii</taxon>
        <taxon>Neopterygii</taxon>
        <taxon>Teleostei</taxon>
        <taxon>Anguilliformes</taxon>
        <taxon>Anguillidae</taxon>
        <taxon>Anguilla</taxon>
    </lineage>
</organism>
<dbReference type="AlphaFoldDB" id="A0A0E9X2L5"/>
<proteinExistence type="predicted"/>
<sequence>MQRLQQAKVFASSCARDTFCSLVLSFLSFRYFTLYVASLRVIDSVSFALPTWTTI</sequence>
<keyword evidence="1" id="KW-0472">Membrane</keyword>
<name>A0A0E9X2L5_ANGAN</name>
<feature type="transmembrane region" description="Helical" evidence="1">
    <location>
        <begin position="21"/>
        <end position="42"/>
    </location>
</feature>
<keyword evidence="1" id="KW-1133">Transmembrane helix</keyword>
<protein>
    <submittedName>
        <fullName evidence="2">Uncharacterized protein</fullName>
    </submittedName>
</protein>
<evidence type="ECO:0000256" key="1">
    <source>
        <dbReference type="SAM" id="Phobius"/>
    </source>
</evidence>
<evidence type="ECO:0000313" key="2">
    <source>
        <dbReference type="EMBL" id="JAH95908.1"/>
    </source>
</evidence>